<dbReference type="Gene3D" id="1.10.510.10">
    <property type="entry name" value="Transferase(Phosphotransferase) domain 1"/>
    <property type="match status" value="1"/>
</dbReference>
<dbReference type="PANTHER" id="PTHR45832">
    <property type="entry name" value="SERINE/THREONINE-PROTEIN KINASE SAMKA-RELATED-RELATED"/>
    <property type="match status" value="1"/>
</dbReference>
<dbReference type="InterPro" id="IPR017441">
    <property type="entry name" value="Protein_kinase_ATP_BS"/>
</dbReference>
<dbReference type="InterPro" id="IPR000719">
    <property type="entry name" value="Prot_kinase_dom"/>
</dbReference>
<protein>
    <recommendedName>
        <fullName evidence="2">non-specific serine/threonine protein kinase</fullName>
        <ecNumber evidence="2">2.7.11.1</ecNumber>
    </recommendedName>
</protein>
<dbReference type="Gene3D" id="3.30.200.20">
    <property type="entry name" value="Phosphorylase Kinase, domain 1"/>
    <property type="match status" value="1"/>
</dbReference>
<evidence type="ECO:0000256" key="2">
    <source>
        <dbReference type="ARBA" id="ARBA00012513"/>
    </source>
</evidence>
<organism evidence="8 9">
    <name type="scientific">Cyanistes caeruleus</name>
    <name type="common">Eurasian blue tit</name>
    <name type="synonym">Parus caeruleus</name>
    <dbReference type="NCBI Taxonomy" id="156563"/>
    <lineage>
        <taxon>Eukaryota</taxon>
        <taxon>Metazoa</taxon>
        <taxon>Chordata</taxon>
        <taxon>Craniata</taxon>
        <taxon>Vertebrata</taxon>
        <taxon>Euteleostomi</taxon>
        <taxon>Archelosauria</taxon>
        <taxon>Archosauria</taxon>
        <taxon>Dinosauria</taxon>
        <taxon>Saurischia</taxon>
        <taxon>Theropoda</taxon>
        <taxon>Coelurosauria</taxon>
        <taxon>Aves</taxon>
        <taxon>Neognathae</taxon>
        <taxon>Neoaves</taxon>
        <taxon>Telluraves</taxon>
        <taxon>Australaves</taxon>
        <taxon>Passeriformes</taxon>
        <taxon>Paridae</taxon>
        <taxon>Cyanistes</taxon>
    </lineage>
</organism>
<keyword evidence="3 5" id="KW-0547">Nucleotide-binding</keyword>
<dbReference type="InterPro" id="IPR051931">
    <property type="entry name" value="PAK3-like"/>
</dbReference>
<dbReference type="Ensembl" id="ENSCCET00000004652.1">
    <property type="protein sequence ID" value="ENSCCEP00000002810.1"/>
    <property type="gene ID" value="ENSCCEG00000003121.1"/>
</dbReference>
<dbReference type="PROSITE" id="PS00107">
    <property type="entry name" value="PROTEIN_KINASE_ATP"/>
    <property type="match status" value="1"/>
</dbReference>
<dbReference type="InterPro" id="IPR008271">
    <property type="entry name" value="Ser/Thr_kinase_AS"/>
</dbReference>
<accession>A0A8C0U686</accession>
<gene>
    <name evidence="8" type="primary">LOC111945852</name>
</gene>
<dbReference type="InterPro" id="IPR011009">
    <property type="entry name" value="Kinase-like_dom_sf"/>
</dbReference>
<evidence type="ECO:0000313" key="9">
    <source>
        <dbReference type="Proteomes" id="UP000694410"/>
    </source>
</evidence>
<dbReference type="PANTHER" id="PTHR45832:SF22">
    <property type="entry name" value="SERINE_THREONINE-PROTEIN KINASE SAMKA-RELATED"/>
    <property type="match status" value="1"/>
</dbReference>
<dbReference type="SMART" id="SM00220">
    <property type="entry name" value="S_TKc"/>
    <property type="match status" value="1"/>
</dbReference>
<evidence type="ECO:0000256" key="3">
    <source>
        <dbReference type="ARBA" id="ARBA00022741"/>
    </source>
</evidence>
<dbReference type="AlphaFoldDB" id="A0A8C0U686"/>
<sequence length="293" mass="33569">MQDTRARISEKEKRLEEEMVEEEINHLIQEKNFLHKKVGVLTSHLAAWEGFQQMTGDEEPQGRHEAQQLSQAKMLKVGNVSKMEEKWTHCEESYQGALVPLPEKWSLCNFFISSTDTDAAQPQEDFPELLRRMVNVENPIRKYIELENLGSGAFGEVSRALDIATGGEVAIKKINVQGRIRKEAIAYELMVMKMNRNPNIVTYLESYFLGKHLWLVMEYMDGGTLRDIINETQMSEGEIAVVSRECLQGLDFLHSNHVIHRDVKSCNILLRMDGSVKLADFGLPAQLTPEHRR</sequence>
<dbReference type="GO" id="GO:0004674">
    <property type="term" value="F:protein serine/threonine kinase activity"/>
    <property type="evidence" value="ECO:0007669"/>
    <property type="project" value="UniProtKB-KW"/>
</dbReference>
<evidence type="ECO:0000256" key="6">
    <source>
        <dbReference type="RuleBase" id="RU000304"/>
    </source>
</evidence>
<keyword evidence="6" id="KW-0723">Serine/threonine-protein kinase</keyword>
<dbReference type="GO" id="GO:0005524">
    <property type="term" value="F:ATP binding"/>
    <property type="evidence" value="ECO:0007669"/>
    <property type="project" value="UniProtKB-UniRule"/>
</dbReference>
<evidence type="ECO:0000256" key="1">
    <source>
        <dbReference type="ARBA" id="ARBA00008874"/>
    </source>
</evidence>
<dbReference type="Pfam" id="PF00069">
    <property type="entry name" value="Pkinase"/>
    <property type="match status" value="1"/>
</dbReference>
<dbReference type="Proteomes" id="UP000694410">
    <property type="component" value="Unplaced"/>
</dbReference>
<comment type="similarity">
    <text evidence="1">Belongs to the protein kinase superfamily. STE Ser/Thr protein kinase family. STE20 subfamily.</text>
</comment>
<evidence type="ECO:0000259" key="7">
    <source>
        <dbReference type="PROSITE" id="PS50011"/>
    </source>
</evidence>
<dbReference type="EC" id="2.7.11.1" evidence="2"/>
<evidence type="ECO:0000256" key="4">
    <source>
        <dbReference type="ARBA" id="ARBA00022840"/>
    </source>
</evidence>
<evidence type="ECO:0000256" key="5">
    <source>
        <dbReference type="PROSITE-ProRule" id="PRU10141"/>
    </source>
</evidence>
<reference evidence="8" key="1">
    <citation type="submission" date="2025-08" db="UniProtKB">
        <authorList>
            <consortium name="Ensembl"/>
        </authorList>
    </citation>
    <scope>IDENTIFICATION</scope>
</reference>
<feature type="domain" description="Protein kinase" evidence="7">
    <location>
        <begin position="143"/>
        <end position="293"/>
    </location>
</feature>
<keyword evidence="9" id="KW-1185">Reference proteome</keyword>
<dbReference type="PROSITE" id="PS00108">
    <property type="entry name" value="PROTEIN_KINASE_ST"/>
    <property type="match status" value="1"/>
</dbReference>
<proteinExistence type="inferred from homology"/>
<reference evidence="8" key="2">
    <citation type="submission" date="2025-09" db="UniProtKB">
        <authorList>
            <consortium name="Ensembl"/>
        </authorList>
    </citation>
    <scope>IDENTIFICATION</scope>
</reference>
<name>A0A8C0U686_CYACU</name>
<dbReference type="PROSITE" id="PS50011">
    <property type="entry name" value="PROTEIN_KINASE_DOM"/>
    <property type="match status" value="1"/>
</dbReference>
<evidence type="ECO:0000313" key="8">
    <source>
        <dbReference type="Ensembl" id="ENSCCEP00000002810.1"/>
    </source>
</evidence>
<keyword evidence="6" id="KW-0808">Transferase</keyword>
<dbReference type="SUPFAM" id="SSF56112">
    <property type="entry name" value="Protein kinase-like (PK-like)"/>
    <property type="match status" value="1"/>
</dbReference>
<feature type="binding site" evidence="5">
    <location>
        <position position="182"/>
    </location>
    <ligand>
        <name>ATP</name>
        <dbReference type="ChEBI" id="CHEBI:30616"/>
    </ligand>
</feature>
<keyword evidence="4 5" id="KW-0067">ATP-binding</keyword>
<keyword evidence="6" id="KW-0418">Kinase</keyword>